<evidence type="ECO:0000313" key="2">
    <source>
        <dbReference type="Proteomes" id="UP001272137"/>
    </source>
</evidence>
<reference evidence="1" key="1">
    <citation type="submission" date="2018-08" db="EMBL/GenBank/DDBJ databases">
        <title>Identification of Burkholderia cepacia strains that express a Burkholderia pseudomallei-like capsular polysaccharide.</title>
        <authorList>
            <person name="Burtnick M.N."/>
            <person name="Vongsouvath M."/>
            <person name="Newton P."/>
            <person name="Wuthiekanun V."/>
            <person name="Limmathurotsakul D."/>
            <person name="Brett P.J."/>
            <person name="Chantratita N."/>
            <person name="Dance D.A."/>
        </authorList>
    </citation>
    <scope>NUCLEOTIDE SEQUENCE</scope>
    <source>
        <strain evidence="1">SBXCC001</strain>
    </source>
</reference>
<proteinExistence type="predicted"/>
<protein>
    <submittedName>
        <fullName evidence="1">Uncharacterized protein</fullName>
    </submittedName>
</protein>
<dbReference type="AlphaFoldDB" id="A0AAW9D5Q0"/>
<dbReference type="EMBL" id="QXCT01000002">
    <property type="protein sequence ID" value="MDW9257092.1"/>
    <property type="molecule type" value="Genomic_DNA"/>
</dbReference>
<accession>A0AAW9D5Q0</accession>
<gene>
    <name evidence="1" type="ORF">C7S16_0656</name>
</gene>
<comment type="caution">
    <text evidence="1">The sequence shown here is derived from an EMBL/GenBank/DDBJ whole genome shotgun (WGS) entry which is preliminary data.</text>
</comment>
<name>A0AAW9D5Q0_BURTH</name>
<evidence type="ECO:0000313" key="1">
    <source>
        <dbReference type="EMBL" id="MDW9257092.1"/>
    </source>
</evidence>
<sequence length="45" mass="4743">MNKIAAGGRRGALAARRTIGRDIRSRDARDVAAQHALSAARSARA</sequence>
<organism evidence="1 2">
    <name type="scientific">Burkholderia thailandensis</name>
    <dbReference type="NCBI Taxonomy" id="57975"/>
    <lineage>
        <taxon>Bacteria</taxon>
        <taxon>Pseudomonadati</taxon>
        <taxon>Pseudomonadota</taxon>
        <taxon>Betaproteobacteria</taxon>
        <taxon>Burkholderiales</taxon>
        <taxon>Burkholderiaceae</taxon>
        <taxon>Burkholderia</taxon>
        <taxon>pseudomallei group</taxon>
    </lineage>
</organism>
<dbReference type="Proteomes" id="UP001272137">
    <property type="component" value="Unassembled WGS sequence"/>
</dbReference>